<reference evidence="1 2" key="1">
    <citation type="submission" date="2017-11" db="EMBL/GenBank/DDBJ databases">
        <title>Draft Genome Sequence of Sporolactobacillus inulinus NBRC 111894 Isolated from Koso, a Japanese Sugar-Vegetable Fermented Beverage.</title>
        <authorList>
            <person name="Chiou T.Y."/>
            <person name="Oshima K."/>
            <person name="Suda W."/>
            <person name="Hattori M."/>
            <person name="Takahashi T."/>
        </authorList>
    </citation>
    <scope>NUCLEOTIDE SEQUENCE [LARGE SCALE GENOMIC DNA]</scope>
    <source>
        <strain evidence="1 2">NBRC111894</strain>
    </source>
</reference>
<dbReference type="Gene3D" id="1.10.600.10">
    <property type="entry name" value="Farnesyl Diphosphate Synthase"/>
    <property type="match status" value="1"/>
</dbReference>
<comment type="caution">
    <text evidence="1">The sequence shown here is derived from an EMBL/GenBank/DDBJ whole genome shotgun (WGS) entry which is preliminary data.</text>
</comment>
<name>A0A4Y1ZDB3_9BACL</name>
<accession>A0A4Y1ZDB3</accession>
<dbReference type="Proteomes" id="UP000319716">
    <property type="component" value="Unassembled WGS sequence"/>
</dbReference>
<evidence type="ECO:0000313" key="2">
    <source>
        <dbReference type="Proteomes" id="UP000319716"/>
    </source>
</evidence>
<sequence length="56" mass="6512">MVAVLEIIEKHHGYEKALSLARRYTQKALKELRVLPDGTYKAILKELTQDLLDRTM</sequence>
<dbReference type="EMBL" id="BEXB01000015">
    <property type="protein sequence ID" value="GAY76588.1"/>
    <property type="molecule type" value="Genomic_DNA"/>
</dbReference>
<dbReference type="SUPFAM" id="SSF48576">
    <property type="entry name" value="Terpenoid synthases"/>
    <property type="match status" value="1"/>
</dbReference>
<keyword evidence="1" id="KW-0808">Transferase</keyword>
<evidence type="ECO:0000313" key="1">
    <source>
        <dbReference type="EMBL" id="GAY76588.1"/>
    </source>
</evidence>
<dbReference type="EC" id="2.5.1.30" evidence="1"/>
<dbReference type="RefSeq" id="WP_262392718.1">
    <property type="nucleotide sequence ID" value="NZ_BEXB01000015.1"/>
</dbReference>
<dbReference type="InterPro" id="IPR008949">
    <property type="entry name" value="Isoprenoid_synthase_dom_sf"/>
</dbReference>
<gene>
    <name evidence="1" type="ORF">NBRC111894_2142</name>
</gene>
<dbReference type="AlphaFoldDB" id="A0A4Y1ZDB3"/>
<proteinExistence type="predicted"/>
<organism evidence="1 2">
    <name type="scientific">Sporolactobacillus inulinus</name>
    <dbReference type="NCBI Taxonomy" id="2078"/>
    <lineage>
        <taxon>Bacteria</taxon>
        <taxon>Bacillati</taxon>
        <taxon>Bacillota</taxon>
        <taxon>Bacilli</taxon>
        <taxon>Bacillales</taxon>
        <taxon>Sporolactobacillaceae</taxon>
        <taxon>Sporolactobacillus</taxon>
    </lineage>
</organism>
<protein>
    <submittedName>
        <fullName evidence="1">Heptaprenyl diphosphate synthase component II</fullName>
        <ecNumber evidence="1">2.5.1.30</ecNumber>
    </submittedName>
</protein>
<dbReference type="GO" id="GO:0000010">
    <property type="term" value="F:heptaprenyl diphosphate synthase activity"/>
    <property type="evidence" value="ECO:0007669"/>
    <property type="project" value="UniProtKB-EC"/>
</dbReference>